<dbReference type="EMBL" id="SJPW01000003">
    <property type="protein sequence ID" value="TWU56471.1"/>
    <property type="molecule type" value="Genomic_DNA"/>
</dbReference>
<evidence type="ECO:0000313" key="3">
    <source>
        <dbReference type="Proteomes" id="UP000318288"/>
    </source>
</evidence>
<keyword evidence="3" id="KW-1185">Reference proteome</keyword>
<organism evidence="2 3">
    <name type="scientific">Rubripirellula tenax</name>
    <dbReference type="NCBI Taxonomy" id="2528015"/>
    <lineage>
        <taxon>Bacteria</taxon>
        <taxon>Pseudomonadati</taxon>
        <taxon>Planctomycetota</taxon>
        <taxon>Planctomycetia</taxon>
        <taxon>Pirellulales</taxon>
        <taxon>Pirellulaceae</taxon>
        <taxon>Rubripirellula</taxon>
    </lineage>
</organism>
<keyword evidence="1" id="KW-1133">Transmembrane helix</keyword>
<evidence type="ECO:0000313" key="2">
    <source>
        <dbReference type="EMBL" id="TWU56471.1"/>
    </source>
</evidence>
<dbReference type="AlphaFoldDB" id="A0A5C6FA97"/>
<comment type="caution">
    <text evidence="2">The sequence shown here is derived from an EMBL/GenBank/DDBJ whole genome shotgun (WGS) entry which is preliminary data.</text>
</comment>
<feature type="transmembrane region" description="Helical" evidence="1">
    <location>
        <begin position="37"/>
        <end position="58"/>
    </location>
</feature>
<sequence length="442" mass="49431">MKRLVTRYLNSGWLPALAYIVLLVAFTIAAVSRFELLANVLFCAGGLAFVGIIAASLWHLICKRWQLGGISLISVVGCGVATVFAFGVLMFSSMFGPSEDGFADNLTIPEGIEIAEPDAGDTWGGYALRDDTLEGSDKFQDRVRMAMRASGNDSTEFTADMPSLRKASTDHANIFGNYIEASPDWHVFLEQGNRFASRRWSFWGEPRDTLHGYISEFGGDSRFQTRCLLCLDRKQWSRYSVQHVQEGKDSVEPQMTLGNSLHESRVMIECGGVWVEVFEQSDKPERRMTKATVAFLEDEFSDFLTSPKDALAAAQARSRDLASRLAGKDGRPFRLLTGMQPGIYEVAYSLNPGEPGSVYLKAFEVTEGTPLSVERLERASKTRMSWSPETAESFGAKAGFTIYEGDWGKPYAARFEVWFRPDSNKPERKLAERIFKIEGWQR</sequence>
<accession>A0A5C6FA97</accession>
<protein>
    <submittedName>
        <fullName evidence="2">Uncharacterized protein</fullName>
    </submittedName>
</protein>
<dbReference type="Proteomes" id="UP000318288">
    <property type="component" value="Unassembled WGS sequence"/>
</dbReference>
<keyword evidence="1" id="KW-0812">Transmembrane</keyword>
<name>A0A5C6FA97_9BACT</name>
<evidence type="ECO:0000256" key="1">
    <source>
        <dbReference type="SAM" id="Phobius"/>
    </source>
</evidence>
<proteinExistence type="predicted"/>
<reference evidence="2 3" key="1">
    <citation type="submission" date="2019-02" db="EMBL/GenBank/DDBJ databases">
        <title>Deep-cultivation of Planctomycetes and their phenomic and genomic characterization uncovers novel biology.</title>
        <authorList>
            <person name="Wiegand S."/>
            <person name="Jogler M."/>
            <person name="Boedeker C."/>
            <person name="Pinto D."/>
            <person name="Vollmers J."/>
            <person name="Rivas-Marin E."/>
            <person name="Kohn T."/>
            <person name="Peeters S.H."/>
            <person name="Heuer A."/>
            <person name="Rast P."/>
            <person name="Oberbeckmann S."/>
            <person name="Bunk B."/>
            <person name="Jeske O."/>
            <person name="Meyerdierks A."/>
            <person name="Storesund J.E."/>
            <person name="Kallscheuer N."/>
            <person name="Luecker S."/>
            <person name="Lage O.M."/>
            <person name="Pohl T."/>
            <person name="Merkel B.J."/>
            <person name="Hornburger P."/>
            <person name="Mueller R.-W."/>
            <person name="Bruemmer F."/>
            <person name="Labrenz M."/>
            <person name="Spormann A.M."/>
            <person name="Op Den Camp H."/>
            <person name="Overmann J."/>
            <person name="Amann R."/>
            <person name="Jetten M.S.M."/>
            <person name="Mascher T."/>
            <person name="Medema M.H."/>
            <person name="Devos D.P."/>
            <person name="Kaster A.-K."/>
            <person name="Ovreas L."/>
            <person name="Rohde M."/>
            <person name="Galperin M.Y."/>
            <person name="Jogler C."/>
        </authorList>
    </citation>
    <scope>NUCLEOTIDE SEQUENCE [LARGE SCALE GENOMIC DNA]</scope>
    <source>
        <strain evidence="2 3">Poly51</strain>
    </source>
</reference>
<gene>
    <name evidence="2" type="ORF">Poly51_23820</name>
</gene>
<keyword evidence="1" id="KW-0472">Membrane</keyword>
<feature type="transmembrane region" description="Helical" evidence="1">
    <location>
        <begin position="12"/>
        <end position="31"/>
    </location>
</feature>
<feature type="transmembrane region" description="Helical" evidence="1">
    <location>
        <begin position="70"/>
        <end position="91"/>
    </location>
</feature>